<dbReference type="SUPFAM" id="SSF51306">
    <property type="entry name" value="LexA/Signal peptidase"/>
    <property type="match status" value="1"/>
</dbReference>
<reference evidence="3" key="1">
    <citation type="submission" date="2011-03" db="EMBL/GenBank/DDBJ databases">
        <title>Draft genome sequence of Brevundimonas diminuta.</title>
        <authorList>
            <person name="Brown P.J.B."/>
            <person name="Buechlein A."/>
            <person name="Hemmerich C."/>
            <person name="Brun Y.V."/>
        </authorList>
    </citation>
    <scope>NUCLEOTIDE SEQUENCE [LARGE SCALE GENOMIC DNA]</scope>
    <source>
        <strain evidence="3">C19</strain>
    </source>
</reference>
<dbReference type="GO" id="GO:0003677">
    <property type="term" value="F:DNA binding"/>
    <property type="evidence" value="ECO:0007669"/>
    <property type="project" value="InterPro"/>
</dbReference>
<dbReference type="Gene3D" id="1.10.260.40">
    <property type="entry name" value="lambda repressor-like DNA-binding domains"/>
    <property type="match status" value="1"/>
</dbReference>
<name>F4QJ20_9CAUL</name>
<dbReference type="InterPro" id="IPR010982">
    <property type="entry name" value="Lambda_DNA-bd_dom_sf"/>
</dbReference>
<dbReference type="AlphaFoldDB" id="F4QJ20"/>
<sequence>MLLLSTKMLNTGLTRNWQQVSSANYFAPMMKRATQDPHLAQAMKILRMKAGKSLKEIEPSVGVTRQAVSRWENESASFPEDKVPLYLRAIGKTQADLDKEILGLSEDGPSYTGPGAYSDFAALLKQQVIDESMSPWVEPGEWVWYQQGLHPRRSEGCVVELVDGTLLVRLYLREKDGYVFLQRINPESVEQYLHSDVKAIHKVKVRGN</sequence>
<dbReference type="SUPFAM" id="SSF47413">
    <property type="entry name" value="lambda repressor-like DNA-binding domains"/>
    <property type="match status" value="1"/>
</dbReference>
<dbReference type="HOGENOM" id="CLU_1318735_0_0_5"/>
<protein>
    <submittedName>
        <fullName evidence="2">Helix-turn-helix family protein</fullName>
    </submittedName>
</protein>
<dbReference type="PROSITE" id="PS50943">
    <property type="entry name" value="HTH_CROC1"/>
    <property type="match status" value="1"/>
</dbReference>
<dbReference type="CDD" id="cd00093">
    <property type="entry name" value="HTH_XRE"/>
    <property type="match status" value="1"/>
</dbReference>
<dbReference type="InterPro" id="IPR001387">
    <property type="entry name" value="Cro/C1-type_HTH"/>
</dbReference>
<dbReference type="Pfam" id="PF01381">
    <property type="entry name" value="HTH_3"/>
    <property type="match status" value="1"/>
</dbReference>
<dbReference type="SMART" id="SM00530">
    <property type="entry name" value="HTH_XRE"/>
    <property type="match status" value="1"/>
</dbReference>
<dbReference type="EMBL" id="GL883077">
    <property type="protein sequence ID" value="EGF93083.1"/>
    <property type="molecule type" value="Genomic_DNA"/>
</dbReference>
<dbReference type="InterPro" id="IPR036286">
    <property type="entry name" value="LexA/Signal_pep-like_sf"/>
</dbReference>
<gene>
    <name evidence="2" type="ORF">ABI_15230</name>
</gene>
<feature type="domain" description="HTH cro/C1-type" evidence="1">
    <location>
        <begin position="43"/>
        <end position="97"/>
    </location>
</feature>
<dbReference type="Gene3D" id="2.10.109.10">
    <property type="entry name" value="Umud Fragment, subunit A"/>
    <property type="match status" value="1"/>
</dbReference>
<evidence type="ECO:0000313" key="2">
    <source>
        <dbReference type="EMBL" id="EGF93083.1"/>
    </source>
</evidence>
<accession>F4QJ20</accession>
<evidence type="ECO:0000259" key="1">
    <source>
        <dbReference type="PROSITE" id="PS50943"/>
    </source>
</evidence>
<proteinExistence type="predicted"/>
<dbReference type="Proteomes" id="UP000006512">
    <property type="component" value="Unassembled WGS sequence"/>
</dbReference>
<evidence type="ECO:0000313" key="3">
    <source>
        <dbReference type="Proteomes" id="UP000006512"/>
    </source>
</evidence>
<dbReference type="eggNOG" id="COG2932">
    <property type="taxonomic scope" value="Bacteria"/>
</dbReference>
<organism evidence="2 3">
    <name type="scientific">Asticcacaulis biprosthecium C19</name>
    <dbReference type="NCBI Taxonomy" id="715226"/>
    <lineage>
        <taxon>Bacteria</taxon>
        <taxon>Pseudomonadati</taxon>
        <taxon>Pseudomonadota</taxon>
        <taxon>Alphaproteobacteria</taxon>
        <taxon>Caulobacterales</taxon>
        <taxon>Caulobacteraceae</taxon>
        <taxon>Asticcacaulis</taxon>
    </lineage>
</organism>
<dbReference type="STRING" id="715226.ABI_15230"/>
<keyword evidence="3" id="KW-1185">Reference proteome</keyword>